<gene>
    <name evidence="2" type="ORF">HMPREF9623_00218</name>
</gene>
<dbReference type="PANTHER" id="PTHR44757">
    <property type="entry name" value="DIGUANYLATE CYCLASE DGCP"/>
    <property type="match status" value="1"/>
</dbReference>
<dbReference type="Proteomes" id="UP000018466">
    <property type="component" value="Unassembled WGS sequence"/>
</dbReference>
<dbReference type="PANTHER" id="PTHR44757:SF2">
    <property type="entry name" value="BIOFILM ARCHITECTURE MAINTENANCE PROTEIN MBAA"/>
    <property type="match status" value="1"/>
</dbReference>
<dbReference type="InterPro" id="IPR052155">
    <property type="entry name" value="Biofilm_reg_signaling"/>
</dbReference>
<keyword evidence="3" id="KW-1185">Reference proteome</keyword>
<organism evidence="2 3">
    <name type="scientific">Stomatobaculum longum</name>
    <dbReference type="NCBI Taxonomy" id="796942"/>
    <lineage>
        <taxon>Bacteria</taxon>
        <taxon>Bacillati</taxon>
        <taxon>Bacillota</taxon>
        <taxon>Clostridia</taxon>
        <taxon>Lachnospirales</taxon>
        <taxon>Lachnospiraceae</taxon>
        <taxon>Stomatobaculum</taxon>
    </lineage>
</organism>
<dbReference type="SUPFAM" id="SSF55073">
    <property type="entry name" value="Nucleotide cyclase"/>
    <property type="match status" value="1"/>
</dbReference>
<name>A0AA37DH38_9FIRM</name>
<evidence type="ECO:0000259" key="1">
    <source>
        <dbReference type="PROSITE" id="PS50887"/>
    </source>
</evidence>
<sequence length="217" mass="24795">MRDSMDLMIQCLEILKEDSTRRGLERFLRTAARGLKLPALAIHLEQGERRRQLSCRTAGTRAVRFVFRLPLESRGVTFGTLVVGCGSLFQNLRVRKSCRSLALLLSTELGYRRREERLLRAAQADAFLNIKNRNAMEAQRRALMKRNVPRSVGVVYLDLNGLKQTNDRYGHKAGDHLLQRAVDFFAAYFHVNIFSDRASQDNCGHRYLEEKQAGQAA</sequence>
<dbReference type="Pfam" id="PF00990">
    <property type="entry name" value="GGDEF"/>
    <property type="match status" value="1"/>
</dbReference>
<dbReference type="InterPro" id="IPR043128">
    <property type="entry name" value="Rev_trsase/Diguanyl_cyclase"/>
</dbReference>
<feature type="domain" description="GGDEF" evidence="1">
    <location>
        <begin position="150"/>
        <end position="217"/>
    </location>
</feature>
<accession>A0AA37DH38</accession>
<evidence type="ECO:0000313" key="3">
    <source>
        <dbReference type="Proteomes" id="UP000018466"/>
    </source>
</evidence>
<dbReference type="NCBIfam" id="TIGR00254">
    <property type="entry name" value="GGDEF"/>
    <property type="match status" value="1"/>
</dbReference>
<dbReference type="InterPro" id="IPR029787">
    <property type="entry name" value="Nucleotide_cyclase"/>
</dbReference>
<dbReference type="GeneID" id="86940014"/>
<dbReference type="Gene3D" id="3.30.70.270">
    <property type="match status" value="1"/>
</dbReference>
<dbReference type="RefSeq" id="WP_009532053.1">
    <property type="nucleotide sequence ID" value="NZ_JH590861.1"/>
</dbReference>
<dbReference type="PROSITE" id="PS50887">
    <property type="entry name" value="GGDEF"/>
    <property type="match status" value="1"/>
</dbReference>
<proteinExistence type="predicted"/>
<dbReference type="AlphaFoldDB" id="A0AA37DH38"/>
<comment type="caution">
    <text evidence="2">The sequence shown here is derived from an EMBL/GenBank/DDBJ whole genome shotgun (WGS) entry which is preliminary data.</text>
</comment>
<reference evidence="2 3" key="1">
    <citation type="submission" date="2011-10" db="EMBL/GenBank/DDBJ databases">
        <title>The Genome Sequence of Lachnospiraceae bacterium ACC2.</title>
        <authorList>
            <consortium name="The Broad Institute Genome Sequencing Platform"/>
            <person name="Earl A."/>
            <person name="Ward D."/>
            <person name="Feldgarden M."/>
            <person name="Gevers D."/>
            <person name="Sizova M."/>
            <person name="Hazen A."/>
            <person name="Epstein S."/>
            <person name="Young S.K."/>
            <person name="Zeng Q."/>
            <person name="Gargeya S."/>
            <person name="Fitzgerald M."/>
            <person name="Haas B."/>
            <person name="Abouelleil A."/>
            <person name="Alvarado L."/>
            <person name="Arachchi H.M."/>
            <person name="Berlin A."/>
            <person name="Brown A."/>
            <person name="Chapman S.B."/>
            <person name="Chen Z."/>
            <person name="Dunbar C."/>
            <person name="Freedman E."/>
            <person name="Gearin G."/>
            <person name="Goldberg J."/>
            <person name="Griggs A."/>
            <person name="Gujja S."/>
            <person name="Heiman D."/>
            <person name="Howarth C."/>
            <person name="Larson L."/>
            <person name="Lui A."/>
            <person name="MacDonald P.J.P."/>
            <person name="Montmayeur A."/>
            <person name="Murphy C."/>
            <person name="Neiman D."/>
            <person name="Pearson M."/>
            <person name="Priest M."/>
            <person name="Roberts A."/>
            <person name="Saif S."/>
            <person name="Shea T."/>
            <person name="Shenoy N."/>
            <person name="Sisk P."/>
            <person name="Stolte C."/>
            <person name="Sykes S."/>
            <person name="Wortman J."/>
            <person name="Nusbaum C."/>
            <person name="Birren B."/>
        </authorList>
    </citation>
    <scope>NUCLEOTIDE SEQUENCE [LARGE SCALE GENOMIC DNA]</scope>
    <source>
        <strain evidence="2 3">ACC2</strain>
    </source>
</reference>
<dbReference type="EMBL" id="AGEL01000003">
    <property type="protein sequence ID" value="EHO18034.1"/>
    <property type="molecule type" value="Genomic_DNA"/>
</dbReference>
<dbReference type="InterPro" id="IPR000160">
    <property type="entry name" value="GGDEF_dom"/>
</dbReference>
<evidence type="ECO:0000313" key="2">
    <source>
        <dbReference type="EMBL" id="EHO18034.1"/>
    </source>
</evidence>
<protein>
    <submittedName>
        <fullName evidence="2">Diguanylate cyclase (GGDEF) domain-containing protein</fullName>
    </submittedName>
</protein>